<dbReference type="AlphaFoldDB" id="A0A504YM05"/>
<gene>
    <name evidence="2" type="ORF">FGIG_11137</name>
</gene>
<protein>
    <submittedName>
        <fullName evidence="2">Uncharacterized protein</fullName>
    </submittedName>
</protein>
<feature type="compositionally biased region" description="Polar residues" evidence="1">
    <location>
        <begin position="489"/>
        <end position="502"/>
    </location>
</feature>
<feature type="compositionally biased region" description="Polar residues" evidence="1">
    <location>
        <begin position="546"/>
        <end position="559"/>
    </location>
</feature>
<evidence type="ECO:0000256" key="1">
    <source>
        <dbReference type="SAM" id="MobiDB-lite"/>
    </source>
</evidence>
<sequence>MPKSVPTTTCSSRILGVNWNKNTGSCAATTKLVTATATTATTAVFQECDCLQLYAVGGSPEVDDLSGFSSVHDVYKSAVHSFTSHSSSSMRGLPTASPAVSCAFYSSALFEGYGGLMPQVALCAPITRLNNLEQRSPKPEFFVAEKIIATTAANPNSLLSTNDKDDASSFLSLLSIEYVGLEHSLPRECISSGMPRPKVCGVLRKPQQTWTKLRGDFSVDKLLQEQDELHLPASIAPHSNDNESGSTTPMNPAIIQAINKGTPPSALVTQRDLILESSKDSSMWSLIRLNPIPELERRRVEPVHEWLLRRSSRTITRRQKSTASASSEINLLSDIKVLRKPSHLVPPAIRSASQLHILGSRIPSCGARASGLPRATRIGTFPRQSQTNEHTATSTDANSATVTDLLAEGARTLLDESREIKTTMLASSRFASTTGSVNNLTTTNGLQSRRTADHAVSAQSVCAASHKRERTVAIAKLIVQPQPAAQAKSGLQSAGTHSSASTYKPKAVTSGSFSSSLTIESADGSNMSTEAPKQIRGGCKSLTGKCPNSQKPDSRQLLNNVHLKPVYKPKSVENRTNSIPDGAPSSPPNP</sequence>
<feature type="region of interest" description="Disordered" evidence="1">
    <location>
        <begin position="488"/>
        <end position="590"/>
    </location>
</feature>
<feature type="compositionally biased region" description="Polar residues" evidence="1">
    <location>
        <begin position="509"/>
        <end position="531"/>
    </location>
</feature>
<evidence type="ECO:0000313" key="2">
    <source>
        <dbReference type="EMBL" id="TPP62363.1"/>
    </source>
</evidence>
<comment type="caution">
    <text evidence="2">The sequence shown here is derived from an EMBL/GenBank/DDBJ whole genome shotgun (WGS) entry which is preliminary data.</text>
</comment>
<keyword evidence="3" id="KW-1185">Reference proteome</keyword>
<reference evidence="2 3" key="1">
    <citation type="submission" date="2019-04" db="EMBL/GenBank/DDBJ databases">
        <title>Annotation for the trematode Fasciola gigantica.</title>
        <authorList>
            <person name="Choi Y.-J."/>
        </authorList>
    </citation>
    <scope>NUCLEOTIDE SEQUENCE [LARGE SCALE GENOMIC DNA]</scope>
    <source>
        <strain evidence="2">Uganda_cow_1</strain>
    </source>
</reference>
<organism evidence="2 3">
    <name type="scientific">Fasciola gigantica</name>
    <name type="common">Giant liver fluke</name>
    <dbReference type="NCBI Taxonomy" id="46835"/>
    <lineage>
        <taxon>Eukaryota</taxon>
        <taxon>Metazoa</taxon>
        <taxon>Spiralia</taxon>
        <taxon>Lophotrochozoa</taxon>
        <taxon>Platyhelminthes</taxon>
        <taxon>Trematoda</taxon>
        <taxon>Digenea</taxon>
        <taxon>Plagiorchiida</taxon>
        <taxon>Echinostomata</taxon>
        <taxon>Echinostomatoidea</taxon>
        <taxon>Fasciolidae</taxon>
        <taxon>Fasciola</taxon>
    </lineage>
</organism>
<evidence type="ECO:0000313" key="3">
    <source>
        <dbReference type="Proteomes" id="UP000316759"/>
    </source>
</evidence>
<dbReference type="EMBL" id="SUNJ01006929">
    <property type="protein sequence ID" value="TPP62363.1"/>
    <property type="molecule type" value="Genomic_DNA"/>
</dbReference>
<name>A0A504YM05_FASGI</name>
<proteinExistence type="predicted"/>
<dbReference type="Proteomes" id="UP000316759">
    <property type="component" value="Unassembled WGS sequence"/>
</dbReference>
<accession>A0A504YM05</accession>